<feature type="coiled-coil region" evidence="1">
    <location>
        <begin position="6"/>
        <end position="40"/>
    </location>
</feature>
<feature type="compositionally biased region" description="Basic residues" evidence="2">
    <location>
        <begin position="116"/>
        <end position="126"/>
    </location>
</feature>
<accession>A0A9W7GT25</accession>
<dbReference type="AlphaFoldDB" id="A0A9W7GT25"/>
<organism evidence="3 4">
    <name type="scientific">Hibiscus trionum</name>
    <name type="common">Flower of an hour</name>
    <dbReference type="NCBI Taxonomy" id="183268"/>
    <lineage>
        <taxon>Eukaryota</taxon>
        <taxon>Viridiplantae</taxon>
        <taxon>Streptophyta</taxon>
        <taxon>Embryophyta</taxon>
        <taxon>Tracheophyta</taxon>
        <taxon>Spermatophyta</taxon>
        <taxon>Magnoliopsida</taxon>
        <taxon>eudicotyledons</taxon>
        <taxon>Gunneridae</taxon>
        <taxon>Pentapetalae</taxon>
        <taxon>rosids</taxon>
        <taxon>malvids</taxon>
        <taxon>Malvales</taxon>
        <taxon>Malvaceae</taxon>
        <taxon>Malvoideae</taxon>
        <taxon>Hibiscus</taxon>
    </lineage>
</organism>
<feature type="region of interest" description="Disordered" evidence="2">
    <location>
        <begin position="106"/>
        <end position="126"/>
    </location>
</feature>
<reference evidence="3" key="1">
    <citation type="submission" date="2023-05" db="EMBL/GenBank/DDBJ databases">
        <title>Genome and transcriptome analyses reveal genes involved in the formation of fine ridges on petal epidermal cells in Hibiscus trionum.</title>
        <authorList>
            <person name="Koshimizu S."/>
            <person name="Masuda S."/>
            <person name="Ishii T."/>
            <person name="Shirasu K."/>
            <person name="Hoshino A."/>
            <person name="Arita M."/>
        </authorList>
    </citation>
    <scope>NUCLEOTIDE SEQUENCE</scope>
    <source>
        <strain evidence="3">Hamamatsu line</strain>
    </source>
</reference>
<comment type="caution">
    <text evidence="3">The sequence shown here is derived from an EMBL/GenBank/DDBJ whole genome shotgun (WGS) entry which is preliminary data.</text>
</comment>
<sequence>MGDADLAALQHQMDEMKKDKDTLKDKMDRFDTRMDEVQEDMRKIIEAMIRMSESLEPVTPEKNKQTTTNTQSKHEGKKPMVVTYIDNHESFSMNLEFCHLNHHSLHLKKKGETPRTFRKKHQDRKE</sequence>
<evidence type="ECO:0000313" key="4">
    <source>
        <dbReference type="Proteomes" id="UP001165190"/>
    </source>
</evidence>
<proteinExistence type="predicted"/>
<feature type="region of interest" description="Disordered" evidence="2">
    <location>
        <begin position="52"/>
        <end position="79"/>
    </location>
</feature>
<name>A0A9W7GT25_HIBTR</name>
<protein>
    <submittedName>
        <fullName evidence="3">Uncharacterized protein</fullName>
    </submittedName>
</protein>
<keyword evidence="4" id="KW-1185">Reference proteome</keyword>
<dbReference type="Proteomes" id="UP001165190">
    <property type="component" value="Unassembled WGS sequence"/>
</dbReference>
<keyword evidence="1" id="KW-0175">Coiled coil</keyword>
<evidence type="ECO:0000256" key="2">
    <source>
        <dbReference type="SAM" id="MobiDB-lite"/>
    </source>
</evidence>
<dbReference type="EMBL" id="BSYR01000003">
    <property type="protein sequence ID" value="GMI64783.1"/>
    <property type="molecule type" value="Genomic_DNA"/>
</dbReference>
<evidence type="ECO:0000256" key="1">
    <source>
        <dbReference type="SAM" id="Coils"/>
    </source>
</evidence>
<evidence type="ECO:0000313" key="3">
    <source>
        <dbReference type="EMBL" id="GMI64783.1"/>
    </source>
</evidence>
<gene>
    <name evidence="3" type="ORF">HRI_000147600</name>
</gene>